<dbReference type="RefSeq" id="WP_228084367.1">
    <property type="nucleotide sequence ID" value="NZ_CP064041.1"/>
</dbReference>
<dbReference type="EMBL" id="JACVHL010000010">
    <property type="protein sequence ID" value="MCC3805705.1"/>
    <property type="molecule type" value="Genomic_DNA"/>
</dbReference>
<evidence type="ECO:0000313" key="2">
    <source>
        <dbReference type="Proteomes" id="UP000726777"/>
    </source>
</evidence>
<comment type="caution">
    <text evidence="1">The sequence shown here is derived from an EMBL/GenBank/DDBJ whole genome shotgun (WGS) entry which is preliminary data.</text>
</comment>
<dbReference type="Proteomes" id="UP000726777">
    <property type="component" value="Unassembled WGS sequence"/>
</dbReference>
<dbReference type="InterPro" id="IPR032359">
    <property type="entry name" value="KwaB-like"/>
</dbReference>
<protein>
    <submittedName>
        <fullName evidence="1">DUF4868 domain-containing protein</fullName>
    </submittedName>
</protein>
<gene>
    <name evidence="1" type="ORF">IB292_11690</name>
</gene>
<sequence length="318" mass="36031">MTVDLFKTSVNAIVTDCIGIKMFFVDTNANLKDSDIDNQALTRLKTSVTAKLKTSIVENDSLTLPLLSNADDRKNALYEFDFDDKPLEFDLLDQALAQRINATTTYNIGNGTFDDISAIIIVLTGRNNETITLYKHQYTVSVLHAEQGALNLFKRNNRLSELDSNILKIDPNFVFLKLADKFYVENVKTLETYLGFHDVIKHTATECVDALANLDLIEDITSMKQRVDSDDMAFSRKLAKVARNSPVMGQVENSDIIDFARKHNYLSKMLKLNDDGNKFVLTTKKSQNHFIKLMSDDYLESELTKIQYDSLAKDKILT</sequence>
<organism evidence="1 2">
    <name type="scientific">Vibrio parahaemolyticus</name>
    <dbReference type="NCBI Taxonomy" id="670"/>
    <lineage>
        <taxon>Bacteria</taxon>
        <taxon>Pseudomonadati</taxon>
        <taxon>Pseudomonadota</taxon>
        <taxon>Gammaproteobacteria</taxon>
        <taxon>Vibrionales</taxon>
        <taxon>Vibrionaceae</taxon>
        <taxon>Vibrio</taxon>
    </lineage>
</organism>
<reference evidence="1" key="1">
    <citation type="submission" date="2020-09" db="EMBL/GenBank/DDBJ databases">
        <title>Genome sequence of Vibrio parahaemolyticus isolates.</title>
        <authorList>
            <person name="Hammerl J.A."/>
            <person name="Strauch E."/>
        </authorList>
    </citation>
    <scope>NUCLEOTIDE SEQUENCE</scope>
    <source>
        <strain evidence="1">17-VB00146</strain>
    </source>
</reference>
<dbReference type="InterPro" id="IPR048119">
    <property type="entry name" value="KwaB"/>
</dbReference>
<name>A0A9Q3UF88_VIBPH</name>
<dbReference type="AlphaFoldDB" id="A0A9Q3UF88"/>
<dbReference type="Pfam" id="PF16162">
    <property type="entry name" value="KwaB"/>
    <property type="match status" value="1"/>
</dbReference>
<proteinExistence type="predicted"/>
<accession>A0A9Q3UF88</accession>
<evidence type="ECO:0000313" key="1">
    <source>
        <dbReference type="EMBL" id="MCC3805705.1"/>
    </source>
</evidence>
<dbReference type="NCBIfam" id="NF041623">
    <property type="entry name" value="KwaB"/>
    <property type="match status" value="1"/>
</dbReference>